<reference evidence="3" key="1">
    <citation type="submission" date="2018-05" db="EMBL/GenBank/DDBJ databases">
        <title>Genome Sequencing of selected type strains of the family Eggerthellaceae.</title>
        <authorList>
            <person name="Danylec N."/>
            <person name="Stoll D.A."/>
            <person name="Doetsch A."/>
            <person name="Huch M."/>
        </authorList>
    </citation>
    <scope>NUCLEOTIDE SEQUENCE [LARGE SCALE GENOMIC DNA]</scope>
    <source>
        <strain evidence="3">DSM 16106</strain>
    </source>
</reference>
<keyword evidence="3" id="KW-1185">Reference proteome</keyword>
<feature type="compositionally biased region" description="Polar residues" evidence="1">
    <location>
        <begin position="46"/>
        <end position="58"/>
    </location>
</feature>
<protein>
    <submittedName>
        <fullName evidence="2">Uncharacterized protein</fullName>
    </submittedName>
</protein>
<accession>A0A3N0BKV5</accession>
<dbReference type="AlphaFoldDB" id="A0A3N0BKV5"/>
<sequence>MRRVVLVQWSIRAEREEGRLGTKFGYPVQWFLLRAELQDEGGNGKGSIQRTKGATSSGWRRLPSTARSCLRERVASILGNRMNVSRERGENDLASACLELGSGCPLLAP</sequence>
<evidence type="ECO:0000313" key="3">
    <source>
        <dbReference type="Proteomes" id="UP000278632"/>
    </source>
</evidence>
<dbReference type="EMBL" id="QICD01000002">
    <property type="protein sequence ID" value="RNL48490.1"/>
    <property type="molecule type" value="Genomic_DNA"/>
</dbReference>
<organism evidence="2 3">
    <name type="scientific">Paraeggerthella hongkongensis</name>
    <dbReference type="NCBI Taxonomy" id="230658"/>
    <lineage>
        <taxon>Bacteria</taxon>
        <taxon>Bacillati</taxon>
        <taxon>Actinomycetota</taxon>
        <taxon>Coriobacteriia</taxon>
        <taxon>Eggerthellales</taxon>
        <taxon>Eggerthellaceae</taxon>
        <taxon>Paraeggerthella</taxon>
    </lineage>
</organism>
<dbReference type="Proteomes" id="UP000278632">
    <property type="component" value="Unassembled WGS sequence"/>
</dbReference>
<feature type="region of interest" description="Disordered" evidence="1">
    <location>
        <begin position="40"/>
        <end position="63"/>
    </location>
</feature>
<evidence type="ECO:0000313" key="2">
    <source>
        <dbReference type="EMBL" id="RNL48490.1"/>
    </source>
</evidence>
<gene>
    <name evidence="2" type="ORF">DMP08_02480</name>
</gene>
<comment type="caution">
    <text evidence="2">The sequence shown here is derived from an EMBL/GenBank/DDBJ whole genome shotgun (WGS) entry which is preliminary data.</text>
</comment>
<evidence type="ECO:0000256" key="1">
    <source>
        <dbReference type="SAM" id="MobiDB-lite"/>
    </source>
</evidence>
<name>A0A3N0BKV5_9ACTN</name>
<proteinExistence type="predicted"/>